<dbReference type="Proteomes" id="UP001497516">
    <property type="component" value="Chromosome 7"/>
</dbReference>
<feature type="active site" description="Proton acceptor" evidence="9">
    <location>
        <position position="73"/>
    </location>
</feature>
<evidence type="ECO:0000256" key="2">
    <source>
        <dbReference type="ARBA" id="ARBA00001970"/>
    </source>
</evidence>
<dbReference type="EC" id="1.11.1.7" evidence="3"/>
<evidence type="ECO:0000256" key="7">
    <source>
        <dbReference type="ARBA" id="ARBA00023002"/>
    </source>
</evidence>
<dbReference type="GO" id="GO:0140825">
    <property type="term" value="F:lactoperoxidase activity"/>
    <property type="evidence" value="ECO:0007669"/>
    <property type="project" value="UniProtKB-EC"/>
</dbReference>
<dbReference type="SUPFAM" id="SSF48113">
    <property type="entry name" value="Heme-dependent peroxidases"/>
    <property type="match status" value="1"/>
</dbReference>
<feature type="binding site" evidence="10">
    <location>
        <position position="96"/>
    </location>
    <ligand>
        <name>Ca(2+)</name>
        <dbReference type="ChEBI" id="CHEBI:29108"/>
        <label>1</label>
    </ligand>
</feature>
<reference evidence="15 16" key="1">
    <citation type="submission" date="2024-04" db="EMBL/GenBank/DDBJ databases">
        <authorList>
            <person name="Fracassetti M."/>
        </authorList>
    </citation>
    <scope>NUCLEOTIDE SEQUENCE [LARGE SCALE GENOMIC DNA]</scope>
</reference>
<dbReference type="GO" id="GO:0020037">
    <property type="term" value="F:heme binding"/>
    <property type="evidence" value="ECO:0007669"/>
    <property type="project" value="InterPro"/>
</dbReference>
<comment type="similarity">
    <text evidence="12">Belongs to the peroxidase family.</text>
</comment>
<dbReference type="AlphaFoldDB" id="A0AAV2FZ23"/>
<feature type="binding site" evidence="10">
    <location>
        <position position="79"/>
    </location>
    <ligand>
        <name>Ca(2+)</name>
        <dbReference type="ChEBI" id="CHEBI:29108"/>
        <label>1</label>
    </ligand>
</feature>
<dbReference type="GO" id="GO:0046872">
    <property type="term" value="F:metal ion binding"/>
    <property type="evidence" value="ECO:0007669"/>
    <property type="project" value="UniProtKB-KW"/>
</dbReference>
<proteinExistence type="inferred from homology"/>
<feature type="binding site" evidence="10">
    <location>
        <position position="77"/>
    </location>
    <ligand>
        <name>Ca(2+)</name>
        <dbReference type="ChEBI" id="CHEBI:29108"/>
        <label>1</label>
    </ligand>
</feature>
<evidence type="ECO:0000256" key="3">
    <source>
        <dbReference type="ARBA" id="ARBA00012313"/>
    </source>
</evidence>
<accession>A0AAV2FZ23</accession>
<evidence type="ECO:0000256" key="4">
    <source>
        <dbReference type="ARBA" id="ARBA00022559"/>
    </source>
</evidence>
<feature type="site" description="Transition state stabilizer" evidence="11">
    <location>
        <position position="69"/>
    </location>
</feature>
<evidence type="ECO:0000256" key="10">
    <source>
        <dbReference type="PIRSR" id="PIRSR600823-3"/>
    </source>
</evidence>
<keyword evidence="13" id="KW-0732">Signal</keyword>
<comment type="cofactor">
    <cofactor evidence="2">
        <name>heme b</name>
        <dbReference type="ChEBI" id="CHEBI:60344"/>
    </cofactor>
</comment>
<evidence type="ECO:0000256" key="12">
    <source>
        <dbReference type="RuleBase" id="RU004241"/>
    </source>
</evidence>
<dbReference type="Pfam" id="PF00141">
    <property type="entry name" value="peroxidase"/>
    <property type="match status" value="1"/>
</dbReference>
<keyword evidence="4" id="KW-0575">Peroxidase</keyword>
<dbReference type="PRINTS" id="PR00458">
    <property type="entry name" value="PEROXIDASE"/>
</dbReference>
<name>A0AAV2FZ23_9ROSI</name>
<dbReference type="InterPro" id="IPR010255">
    <property type="entry name" value="Haem_peroxidase_sf"/>
</dbReference>
<dbReference type="InterPro" id="IPR002016">
    <property type="entry name" value="Haem_peroxidase"/>
</dbReference>
<organism evidence="15 16">
    <name type="scientific">Linum trigynum</name>
    <dbReference type="NCBI Taxonomy" id="586398"/>
    <lineage>
        <taxon>Eukaryota</taxon>
        <taxon>Viridiplantae</taxon>
        <taxon>Streptophyta</taxon>
        <taxon>Embryophyta</taxon>
        <taxon>Tracheophyta</taxon>
        <taxon>Spermatophyta</taxon>
        <taxon>Magnoliopsida</taxon>
        <taxon>eudicotyledons</taxon>
        <taxon>Gunneridae</taxon>
        <taxon>Pentapetalae</taxon>
        <taxon>rosids</taxon>
        <taxon>fabids</taxon>
        <taxon>Malpighiales</taxon>
        <taxon>Linaceae</taxon>
        <taxon>Linum</taxon>
    </lineage>
</organism>
<evidence type="ECO:0000256" key="1">
    <source>
        <dbReference type="ARBA" id="ARBA00000189"/>
    </source>
</evidence>
<protein>
    <recommendedName>
        <fullName evidence="3">peroxidase</fullName>
        <ecNumber evidence="3">1.11.1.7</ecNumber>
    </recommendedName>
</protein>
<dbReference type="PROSITE" id="PS50873">
    <property type="entry name" value="PEROXIDASE_4"/>
    <property type="match status" value="1"/>
</dbReference>
<gene>
    <name evidence="15" type="ORF">LTRI10_LOCUS43220</name>
</gene>
<keyword evidence="7" id="KW-0560">Oxidoreductase</keyword>
<dbReference type="PRINTS" id="PR00461">
    <property type="entry name" value="PLPEROXIDASE"/>
</dbReference>
<dbReference type="GO" id="GO:0006979">
    <property type="term" value="P:response to oxidative stress"/>
    <property type="evidence" value="ECO:0007669"/>
    <property type="project" value="InterPro"/>
</dbReference>
<keyword evidence="8" id="KW-0408">Iron</keyword>
<keyword evidence="16" id="KW-1185">Reference proteome</keyword>
<keyword evidence="6 10" id="KW-0479">Metal-binding</keyword>
<comment type="catalytic activity">
    <reaction evidence="1">
        <text>2 a phenolic donor + H2O2 = 2 a phenolic radical donor + 2 H2O</text>
        <dbReference type="Rhea" id="RHEA:56136"/>
        <dbReference type="ChEBI" id="CHEBI:15377"/>
        <dbReference type="ChEBI" id="CHEBI:16240"/>
        <dbReference type="ChEBI" id="CHEBI:139520"/>
        <dbReference type="ChEBI" id="CHEBI:139521"/>
        <dbReference type="EC" id="1.11.1.7"/>
    </reaction>
</comment>
<feature type="binding site" evidence="10">
    <location>
        <position position="74"/>
    </location>
    <ligand>
        <name>Ca(2+)</name>
        <dbReference type="ChEBI" id="CHEBI:29108"/>
        <label>1</label>
    </ligand>
</feature>
<evidence type="ECO:0000256" key="6">
    <source>
        <dbReference type="ARBA" id="ARBA00022723"/>
    </source>
</evidence>
<evidence type="ECO:0000256" key="8">
    <source>
        <dbReference type="ARBA" id="ARBA00023004"/>
    </source>
</evidence>
<dbReference type="Gene3D" id="1.10.520.10">
    <property type="match status" value="1"/>
</dbReference>
<keyword evidence="5" id="KW-0349">Heme</keyword>
<evidence type="ECO:0000256" key="13">
    <source>
        <dbReference type="SAM" id="SignalP"/>
    </source>
</evidence>
<dbReference type="InterPro" id="IPR000823">
    <property type="entry name" value="Peroxidase_pln"/>
</dbReference>
<feature type="domain" description="Plant heme peroxidase family profile" evidence="14">
    <location>
        <begin position="32"/>
        <end position="172"/>
    </location>
</feature>
<evidence type="ECO:0000256" key="9">
    <source>
        <dbReference type="PIRSR" id="PIRSR600823-1"/>
    </source>
</evidence>
<sequence length="172" mass="19231">MKSRNHTLFGRMLFLFMITLFVLVVHSAGSSSFRMGFYRQSFPAVESIVRSTVRRTVSQNPGIDAGLIRLHFHDCFVRGSDGSVLLNSLLGGPKAERDHPANNPGLREFNVIARVKRRIERICPNTISCADILDFPARDSSQILGRINYPVPAGRRDGLVSSFNEVTLREAE</sequence>
<dbReference type="PANTHER" id="PTHR31235">
    <property type="entry name" value="PEROXIDASE 25-RELATED"/>
    <property type="match status" value="1"/>
</dbReference>
<feature type="signal peptide" evidence="13">
    <location>
        <begin position="1"/>
        <end position="27"/>
    </location>
</feature>
<feature type="chain" id="PRO_5043808089" description="peroxidase" evidence="13">
    <location>
        <begin position="28"/>
        <end position="172"/>
    </location>
</feature>
<comment type="cofactor">
    <cofactor evidence="10">
        <name>Ca(2+)</name>
        <dbReference type="ChEBI" id="CHEBI:29108"/>
    </cofactor>
    <text evidence="10">Binds 2 calcium ions per subunit.</text>
</comment>
<feature type="binding site" evidence="10">
    <location>
        <position position="81"/>
    </location>
    <ligand>
        <name>Ca(2+)</name>
        <dbReference type="ChEBI" id="CHEBI:29108"/>
        <label>1</label>
    </ligand>
</feature>
<evidence type="ECO:0000313" key="16">
    <source>
        <dbReference type="Proteomes" id="UP001497516"/>
    </source>
</evidence>
<dbReference type="EMBL" id="OZ034820">
    <property type="protein sequence ID" value="CAL1403277.1"/>
    <property type="molecule type" value="Genomic_DNA"/>
</dbReference>
<evidence type="ECO:0000256" key="11">
    <source>
        <dbReference type="PIRSR" id="PIRSR600823-4"/>
    </source>
</evidence>
<evidence type="ECO:0000313" key="15">
    <source>
        <dbReference type="EMBL" id="CAL1403277.1"/>
    </source>
</evidence>
<keyword evidence="10" id="KW-0106">Calcium</keyword>
<feature type="binding site" evidence="10">
    <location>
        <position position="83"/>
    </location>
    <ligand>
        <name>Ca(2+)</name>
        <dbReference type="ChEBI" id="CHEBI:29108"/>
        <label>1</label>
    </ligand>
</feature>
<evidence type="ECO:0000256" key="5">
    <source>
        <dbReference type="ARBA" id="ARBA00022617"/>
    </source>
</evidence>
<evidence type="ECO:0000259" key="14">
    <source>
        <dbReference type="PROSITE" id="PS50873"/>
    </source>
</evidence>